<evidence type="ECO:0000313" key="2">
    <source>
        <dbReference type="EMBL" id="UXC20021.1"/>
    </source>
</evidence>
<gene>
    <name evidence="2" type="ORF">N4T19_07915</name>
</gene>
<feature type="region of interest" description="Disordered" evidence="1">
    <location>
        <begin position="130"/>
        <end position="177"/>
    </location>
</feature>
<organism evidence="2 3">
    <name type="scientific">Comamonas squillarum</name>
    <dbReference type="NCBI Taxonomy" id="2977320"/>
    <lineage>
        <taxon>Bacteria</taxon>
        <taxon>Pseudomonadati</taxon>
        <taxon>Pseudomonadota</taxon>
        <taxon>Betaproteobacteria</taxon>
        <taxon>Burkholderiales</taxon>
        <taxon>Comamonadaceae</taxon>
        <taxon>Comamonas</taxon>
    </lineage>
</organism>
<accession>A0ABY6A1L6</accession>
<dbReference type="Proteomes" id="UP001058290">
    <property type="component" value="Chromosome"/>
</dbReference>
<evidence type="ECO:0000256" key="1">
    <source>
        <dbReference type="SAM" id="MobiDB-lite"/>
    </source>
</evidence>
<proteinExistence type="predicted"/>
<dbReference type="RefSeq" id="WP_260719839.1">
    <property type="nucleotide sequence ID" value="NZ_CP104377.1"/>
</dbReference>
<feature type="region of interest" description="Disordered" evidence="1">
    <location>
        <begin position="1"/>
        <end position="23"/>
    </location>
</feature>
<keyword evidence="3" id="KW-1185">Reference proteome</keyword>
<sequence length="177" mass="19382">MATKPAQGKPVAKKAGGRPSKYKPEYAGQAKKLCMLGMTDKEMASFFGVAESTFNLWKTVHPEFSESLKGGKNLVDAEVAAKLFHRAMGYEHEDVHVSNYQGVITVTPLVKHYPPDTTAAIFWLKNRQPQRWRDKPDEGGEGENAQPVPVKIEVTVKDARKHAEPEHSAGSVPGAAS</sequence>
<feature type="compositionally biased region" description="Basic and acidic residues" evidence="1">
    <location>
        <begin position="154"/>
        <end position="167"/>
    </location>
</feature>
<dbReference type="EMBL" id="CP104377">
    <property type="protein sequence ID" value="UXC20021.1"/>
    <property type="molecule type" value="Genomic_DNA"/>
</dbReference>
<evidence type="ECO:0000313" key="3">
    <source>
        <dbReference type="Proteomes" id="UP001058290"/>
    </source>
</evidence>
<name>A0ABY6A1L6_9BURK</name>
<protein>
    <submittedName>
        <fullName evidence="2">Helix-turn-helix domain-containing protein</fullName>
    </submittedName>
</protein>
<reference evidence="2" key="1">
    <citation type="submission" date="2022-09" db="EMBL/GenBank/DDBJ databases">
        <title>Bacterial diversity in gut of crayfish and pufferfish.</title>
        <authorList>
            <person name="Huang Y."/>
        </authorList>
    </citation>
    <scope>NUCLEOTIDE SEQUENCE</scope>
    <source>
        <strain evidence="2">PR12</strain>
    </source>
</reference>